<dbReference type="STRING" id="3988.B9RDC8"/>
<dbReference type="GO" id="GO:0016616">
    <property type="term" value="F:oxidoreductase activity, acting on the CH-OH group of donors, NAD or NADP as acceptor"/>
    <property type="evidence" value="ECO:0000318"/>
    <property type="project" value="GO_Central"/>
</dbReference>
<dbReference type="InParanoid" id="B9RDC8"/>
<dbReference type="EMBL" id="EQ973775">
    <property type="protein sequence ID" value="EEF50386.1"/>
    <property type="molecule type" value="Genomic_DNA"/>
</dbReference>
<dbReference type="OMA" id="SNTWNDS"/>
<gene>
    <name evidence="5" type="ORF">RCOM_1612030</name>
</gene>
<evidence type="ECO:0000313" key="6">
    <source>
        <dbReference type="Proteomes" id="UP000008311"/>
    </source>
</evidence>
<evidence type="ECO:0000256" key="3">
    <source>
        <dbReference type="ARBA" id="ARBA00023445"/>
    </source>
</evidence>
<reference evidence="6" key="1">
    <citation type="journal article" date="2010" name="Nat. Biotechnol.">
        <title>Draft genome sequence of the oilseed species Ricinus communis.</title>
        <authorList>
            <person name="Chan A.P."/>
            <person name="Crabtree J."/>
            <person name="Zhao Q."/>
            <person name="Lorenzi H."/>
            <person name="Orvis J."/>
            <person name="Puiu D."/>
            <person name="Melake-Berhan A."/>
            <person name="Jones K.M."/>
            <person name="Redman J."/>
            <person name="Chen G."/>
            <person name="Cahoon E.B."/>
            <person name="Gedil M."/>
            <person name="Stanke M."/>
            <person name="Haas B.J."/>
            <person name="Wortman J.R."/>
            <person name="Fraser-Liggett C.M."/>
            <person name="Ravel J."/>
            <person name="Rabinowicz P.D."/>
        </authorList>
    </citation>
    <scope>NUCLEOTIDE SEQUENCE [LARGE SCALE GENOMIC DNA]</scope>
    <source>
        <strain evidence="6">cv. Hale</strain>
    </source>
</reference>
<keyword evidence="6" id="KW-1185">Reference proteome</keyword>
<dbReference type="InterPro" id="IPR001509">
    <property type="entry name" value="Epimerase_deHydtase"/>
</dbReference>
<dbReference type="EC" id="1.1.1.219" evidence="5"/>
<dbReference type="InterPro" id="IPR036291">
    <property type="entry name" value="NAD(P)-bd_dom_sf"/>
</dbReference>
<dbReference type="FunFam" id="3.40.50.720:FF:000085">
    <property type="entry name" value="Dihydroflavonol reductase"/>
    <property type="match status" value="1"/>
</dbReference>
<organism evidence="5 6">
    <name type="scientific">Ricinus communis</name>
    <name type="common">Castor bean</name>
    <dbReference type="NCBI Taxonomy" id="3988"/>
    <lineage>
        <taxon>Eukaryota</taxon>
        <taxon>Viridiplantae</taxon>
        <taxon>Streptophyta</taxon>
        <taxon>Embryophyta</taxon>
        <taxon>Tracheophyta</taxon>
        <taxon>Spermatophyta</taxon>
        <taxon>Magnoliopsida</taxon>
        <taxon>eudicotyledons</taxon>
        <taxon>Gunneridae</taxon>
        <taxon>Pentapetalae</taxon>
        <taxon>rosids</taxon>
        <taxon>fabids</taxon>
        <taxon>Malpighiales</taxon>
        <taxon>Euphorbiaceae</taxon>
        <taxon>Acalyphoideae</taxon>
        <taxon>Acalypheae</taxon>
        <taxon>Ricinus</taxon>
    </lineage>
</organism>
<evidence type="ECO:0000259" key="4">
    <source>
        <dbReference type="Pfam" id="PF01370"/>
    </source>
</evidence>
<dbReference type="InterPro" id="IPR050425">
    <property type="entry name" value="NAD(P)_dehydrat-like"/>
</dbReference>
<dbReference type="CDD" id="cd08958">
    <property type="entry name" value="FR_SDR_e"/>
    <property type="match status" value="1"/>
</dbReference>
<comment type="similarity">
    <text evidence="3">Belongs to the NAD(P)-dependent epimerase/dehydratase family. Dihydroflavonol-4-reductase subfamily.</text>
</comment>
<evidence type="ECO:0000256" key="2">
    <source>
        <dbReference type="ARBA" id="ARBA00023002"/>
    </source>
</evidence>
<dbReference type="Proteomes" id="UP000008311">
    <property type="component" value="Unassembled WGS sequence"/>
</dbReference>
<dbReference type="Pfam" id="PF01370">
    <property type="entry name" value="Epimerase"/>
    <property type="match status" value="1"/>
</dbReference>
<dbReference type="PANTHER" id="PTHR10366">
    <property type="entry name" value="NAD DEPENDENT EPIMERASE/DEHYDRATASE"/>
    <property type="match status" value="1"/>
</dbReference>
<evidence type="ECO:0000313" key="5">
    <source>
        <dbReference type="EMBL" id="EEF50386.1"/>
    </source>
</evidence>
<evidence type="ECO:0000256" key="1">
    <source>
        <dbReference type="ARBA" id="ARBA00022857"/>
    </source>
</evidence>
<keyword evidence="1" id="KW-0521">NADP</keyword>
<name>B9RDC8_RICCO</name>
<dbReference type="PANTHER" id="PTHR10366:SF563">
    <property type="entry name" value="CINNAMOYL-COA REDUCTASE 16"/>
    <property type="match status" value="1"/>
</dbReference>
<keyword evidence="2 5" id="KW-0560">Oxidoreductase</keyword>
<accession>B9RDC8</accession>
<dbReference type="KEGG" id="rcu:8270635"/>
<proteinExistence type="inferred from homology"/>
<dbReference type="SUPFAM" id="SSF51735">
    <property type="entry name" value="NAD(P)-binding Rossmann-fold domains"/>
    <property type="match status" value="1"/>
</dbReference>
<feature type="domain" description="NAD-dependent epimerase/dehydratase" evidence="4">
    <location>
        <begin position="25"/>
        <end position="265"/>
    </location>
</feature>
<dbReference type="Gene3D" id="3.40.50.720">
    <property type="entry name" value="NAD(P)-binding Rossmann-like Domain"/>
    <property type="match status" value="1"/>
</dbReference>
<dbReference type="eggNOG" id="KOG1502">
    <property type="taxonomic scope" value="Eukaryota"/>
</dbReference>
<protein>
    <submittedName>
        <fullName evidence="5">Cinnamoyl-CoA reductase, putative</fullName>
        <ecNumber evidence="5">1.1.1.219</ecNumber>
    </submittedName>
</protein>
<dbReference type="OrthoDB" id="2735536at2759"/>
<dbReference type="GO" id="GO:0045552">
    <property type="term" value="F:dihydroflavanol 4-reductase activity"/>
    <property type="evidence" value="ECO:0007669"/>
    <property type="project" value="UniProtKB-EC"/>
</dbReference>
<dbReference type="AlphaFoldDB" id="B9RDC8"/>
<sequence length="343" mass="38197">MFVLHLPIAAEIERWGETQTKVQYVLTGGTGFLASWLVMRLLEHGYSVHTTIRPDPEHKRDVSFLTSLPGASKKLQIFEADLSDPDSFEAAIKGCIGVFLAATPVDIENKEPEKVIVKRALDGALGILKTCLNSKTVKRVVYTSSASAVVFNDKVAHAMDESFWNDTNYIKSLMSPFASYLISKILTEKKALDFAQEHGLDLVTVVPSFIVGPFNCPKFPGSVHTSFAMILGEKEQYSALLNMSMVHTDDVARAHIFLLENPDAKGRYICSSNTMTIEELSKFLSHKYPEYPIPTIDALQDIKGHKSARLSSQKLLKLGFKFKHGPDEMFDDAIQTCREKGHL</sequence>